<dbReference type="Pfam" id="PF09490">
    <property type="entry name" value="CbtA"/>
    <property type="match status" value="1"/>
</dbReference>
<feature type="transmembrane region" description="Helical" evidence="1">
    <location>
        <begin position="231"/>
        <end position="251"/>
    </location>
</feature>
<evidence type="ECO:0000313" key="2">
    <source>
        <dbReference type="EMBL" id="AJA93018.1"/>
    </source>
</evidence>
<sequence>MNNFKKLELMSIGFYYEMSRILIMKTGLFIIIVLVSGCFAGLIHGGINLAIVEPYLDQAIGIENQTLFATGEEEDTSEFWVEYNSYRVWQKGGQVLAGAILGTSIAALVGIVFLFARKVLPQGNNVKKTLVLSGLMWFTIFVIPFLKYPANPPTVGETETVVLRSILFLSFIAISGLGAVGFYQVYKRLQNKKILAFVGYAAFISAVFFIMPENPDEITAPMELVDGFRGASFVAVTVYWLTLGLILGGFIEKLQERLKLKS</sequence>
<dbReference type="AlphaFoldDB" id="A0A0A7V2C2"/>
<feature type="transmembrane region" description="Helical" evidence="1">
    <location>
        <begin position="128"/>
        <end position="146"/>
    </location>
</feature>
<dbReference type="EMBL" id="CP007026">
    <property type="protein sequence ID" value="AJA93018.1"/>
    <property type="molecule type" value="Genomic_DNA"/>
</dbReference>
<keyword evidence="1" id="KW-1133">Transmembrane helix</keyword>
<feature type="transmembrane region" description="Helical" evidence="1">
    <location>
        <begin position="166"/>
        <end position="186"/>
    </location>
</feature>
<dbReference type="STRING" id="1410606.T478_0935"/>
<organism evidence="2 3">
    <name type="scientific">Candidatus Nitrosopelagicus brevis</name>
    <dbReference type="NCBI Taxonomy" id="1410606"/>
    <lineage>
        <taxon>Archaea</taxon>
        <taxon>Nitrososphaerota</taxon>
    </lineage>
</organism>
<name>A0A0A7V2C2_9ARCH</name>
<feature type="transmembrane region" description="Helical" evidence="1">
    <location>
        <begin position="193"/>
        <end position="211"/>
    </location>
</feature>
<proteinExistence type="predicted"/>
<feature type="transmembrane region" description="Helical" evidence="1">
    <location>
        <begin position="21"/>
        <end position="47"/>
    </location>
</feature>
<gene>
    <name evidence="2" type="ORF">T478_0935</name>
</gene>
<dbReference type="KEGG" id="nbv:T478_0935"/>
<keyword evidence="1" id="KW-0812">Transmembrane</keyword>
<evidence type="ECO:0000313" key="3">
    <source>
        <dbReference type="Proteomes" id="UP000030944"/>
    </source>
</evidence>
<dbReference type="Proteomes" id="UP000030944">
    <property type="component" value="Chromosome"/>
</dbReference>
<evidence type="ECO:0000256" key="1">
    <source>
        <dbReference type="SAM" id="Phobius"/>
    </source>
</evidence>
<reference evidence="2 3" key="1">
    <citation type="journal article" date="2015" name="Proc. Natl. Acad. Sci. U.S.A.">
        <title>Genomic and proteomic characterization of "Candidatus Nitrosopelagicus brevis": An ammonia-oxidizing archaeon from the open ocean.</title>
        <authorList>
            <person name="Santoro A.E."/>
            <person name="Dupont C.L."/>
            <person name="Richter R.A."/>
            <person name="Craig M.T."/>
            <person name="Carini P."/>
            <person name="McIlvin M.R."/>
            <person name="Yang Y."/>
            <person name="Orsi W.D."/>
            <person name="Moran D.M."/>
            <person name="Saito M.A."/>
        </authorList>
    </citation>
    <scope>NUCLEOTIDE SEQUENCE [LARGE SCALE GENOMIC DNA]</scope>
    <source>
        <strain evidence="3">V2</strain>
    </source>
</reference>
<dbReference type="HOGENOM" id="CLU_090632_0_0_2"/>
<protein>
    <submittedName>
        <fullName evidence="2">Putative cobalt transporter subunit CbtA</fullName>
    </submittedName>
</protein>
<accession>A0A0A7V2C2</accession>
<keyword evidence="1" id="KW-0472">Membrane</keyword>
<dbReference type="InterPro" id="IPR012666">
    <property type="entry name" value="CbtA_put"/>
</dbReference>
<feature type="transmembrane region" description="Helical" evidence="1">
    <location>
        <begin position="95"/>
        <end position="116"/>
    </location>
</feature>